<accession>A0ABQ4B6K4</accession>
<evidence type="ECO:0000313" key="3">
    <source>
        <dbReference type="EMBL" id="GIE66307.1"/>
    </source>
</evidence>
<organism evidence="3 4">
    <name type="scientific">Actinoplanes palleronii</name>
    <dbReference type="NCBI Taxonomy" id="113570"/>
    <lineage>
        <taxon>Bacteria</taxon>
        <taxon>Bacillati</taxon>
        <taxon>Actinomycetota</taxon>
        <taxon>Actinomycetes</taxon>
        <taxon>Micromonosporales</taxon>
        <taxon>Micromonosporaceae</taxon>
        <taxon>Actinoplanes</taxon>
    </lineage>
</organism>
<protein>
    <recommendedName>
        <fullName evidence="5">Restriction endonuclease type IV Mrr domain-containing protein</fullName>
    </recommendedName>
</protein>
<dbReference type="InterPro" id="IPR011335">
    <property type="entry name" value="Restrct_endonuc-II-like"/>
</dbReference>
<dbReference type="RefSeq" id="WP_203825106.1">
    <property type="nucleotide sequence ID" value="NZ_BAAATY010000006.1"/>
</dbReference>
<keyword evidence="4" id="KW-1185">Reference proteome</keyword>
<reference evidence="3 4" key="1">
    <citation type="submission" date="2021-01" db="EMBL/GenBank/DDBJ databases">
        <title>Whole genome shotgun sequence of Actinoplanes palleronii NBRC 14916.</title>
        <authorList>
            <person name="Komaki H."/>
            <person name="Tamura T."/>
        </authorList>
    </citation>
    <scope>NUCLEOTIDE SEQUENCE [LARGE SCALE GENOMIC DNA]</scope>
    <source>
        <strain evidence="3 4">NBRC 14916</strain>
    </source>
</reference>
<dbReference type="InterPro" id="IPR007560">
    <property type="entry name" value="Restrct_endonuc_IV_Mrr"/>
</dbReference>
<proteinExistence type="predicted"/>
<dbReference type="Pfam" id="PF20703">
    <property type="entry name" value="nSTAND1"/>
    <property type="match status" value="1"/>
</dbReference>
<dbReference type="Pfam" id="PF19508">
    <property type="entry name" value="DUF6042"/>
    <property type="match status" value="1"/>
</dbReference>
<dbReference type="InterPro" id="IPR027417">
    <property type="entry name" value="P-loop_NTPase"/>
</dbReference>
<evidence type="ECO:0008006" key="5">
    <source>
        <dbReference type="Google" id="ProtNLM"/>
    </source>
</evidence>
<dbReference type="InterPro" id="IPR049052">
    <property type="entry name" value="nSTAND1"/>
</dbReference>
<dbReference type="Pfam" id="PF04471">
    <property type="entry name" value="Mrr_cat"/>
    <property type="match status" value="1"/>
</dbReference>
<dbReference type="Proteomes" id="UP000624709">
    <property type="component" value="Unassembled WGS sequence"/>
</dbReference>
<dbReference type="SUPFAM" id="SSF52980">
    <property type="entry name" value="Restriction endonuclease-like"/>
    <property type="match status" value="1"/>
</dbReference>
<feature type="domain" description="Novel STAND NTPase 1" evidence="2">
    <location>
        <begin position="251"/>
        <end position="457"/>
    </location>
</feature>
<evidence type="ECO:0000313" key="4">
    <source>
        <dbReference type="Proteomes" id="UP000624709"/>
    </source>
</evidence>
<feature type="domain" description="Restriction endonuclease type IV Mrr" evidence="1">
    <location>
        <begin position="25"/>
        <end position="122"/>
    </location>
</feature>
<dbReference type="InterPro" id="IPR046105">
    <property type="entry name" value="DUF6042"/>
</dbReference>
<gene>
    <name evidence="3" type="ORF">Apa02nite_024150</name>
</gene>
<comment type="caution">
    <text evidence="3">The sequence shown here is derived from an EMBL/GenBank/DDBJ whole genome shotgun (WGS) entry which is preliminary data.</text>
</comment>
<dbReference type="SUPFAM" id="SSF52540">
    <property type="entry name" value="P-loop containing nucleoside triphosphate hydrolases"/>
    <property type="match status" value="1"/>
</dbReference>
<evidence type="ECO:0000259" key="2">
    <source>
        <dbReference type="Pfam" id="PF20703"/>
    </source>
</evidence>
<sequence>MHAMTVQETKVVVVAEGDSPSEIANARGHLFEHFIARLSARFGFTEPRRENLNVTSNGIELDIVLTHVSNGRTVLVECKAYSSPVPAKELVAFYGKVHARRLAEPETEGLMFVLPGLTSEGAEQARTIQARDSLFRYFDADRVADIARQLHLIEPLPVPLRDRMLVDPALVVTEHGIFSARVVLDIDTRQGVEVVVWGPVPVPEPVVTLVAADRYARGLPIVAYWGTSGVPPAGVEADLPVLVEVRGGESGLDHRLPAAAEFFVGRERLISEIVEQVGAVSSVVIHAKSGWGKSSVALRLKDEIERRGGCATVLDTRAVSHHGYAAAALRQFVDQAATAGLVTLGGEQSWDGVASAVRSVGDATWNTSGRPLLLFFDQFESVFGDELAARDFRDLLLAMSGAGIPLTLGFAWRTDLADWSTDIAHPVRHQILAASAVFTLQTWTEDEIDGFLTSPHAGLSAGTAARLRTYGQGLPWLLKKLAEHITGRSTKVLAHQQLDVAALFEQDLAGLRPMERRALEKIASAAPVPADEAADLAPAVVIDSLIAARLLVDVGGRLDTYWDLFREYLISGQLPEEVSSVVRHLRRGWTPSGWQRLLPYEAMFVEIAVATATVLDLDGSLDELFDQIGISRAETLPKGSQTGLSWGISDDADMETNLLKIRSRESLRTALAARGLRLPTTVGELAETLATIGVYHHQTENGVERWRCEDDLPEVAQVLTLPDEFVQDEQRVALLTRILPATDQLFQHLRDRGRPEVLTTSVQRLADEATMDTSVVRVALDGMIRYREARVQRFSVDVAPADLEHLAGHARITLLLGWGPKDDHEEEIDLRSLRWSGPPWQVYQRVAEQFSQVGEDKEGLITTLGALPFAARFSGGDSSFYSLAQAAVEGRTSVLAAAQAFQELADRGLLIWKHEIQEVWFGEPELPERPSPIGDTAP</sequence>
<evidence type="ECO:0000259" key="1">
    <source>
        <dbReference type="Pfam" id="PF04471"/>
    </source>
</evidence>
<name>A0ABQ4B6K4_9ACTN</name>
<dbReference type="EMBL" id="BOMS01000031">
    <property type="protein sequence ID" value="GIE66307.1"/>
    <property type="molecule type" value="Genomic_DNA"/>
</dbReference>